<evidence type="ECO:0000256" key="9">
    <source>
        <dbReference type="ARBA" id="ARBA00023136"/>
    </source>
</evidence>
<sequence>MARAAGRGSGRLHLVLLLLWTLSRYSASSQVRQEFQVLEEQPVGTYVDVNDNDPVVKFRYFPTTSKFASVDENAQIGTVVALLTVSDSDSSTANGNISVSILGGNEQRHFEVHTSPVPNLSLIKVASVLDRERISSYNLTVSVSDNGKPMARSSFASLVIFVNDINDHPPIFQETEYRVDISEDIPKGSYIKGVSATDGDSGQNANLRYSLVSGNALGWFSISENSGLVTSAALLDREIASKIVLNISAKDQGLQPKISYTKLIVNVTDVNDQVPTFTQSTYHVSVVEHAPAGTELLVLSASDDDLGANGTIRFSFEADTPAKVQELFRLDAMSGRLSTAAELDREDQASYLLHIQAADAGSPPLHSVGKVNITLRDINDNRPVFYPVQYFANVKENEPSGSYVTTVSATDPDLGRNGTVKYIITAGDTSKFRINSNSGKISTLVPLDREEKTAYQLQVSATDGNGLRSQTQAIVTVTVIDTQDNPPIFSQRAYSFVMFENVGIGTVIGAVSATTVDLNTNISYLITSGDQRGLFTVNSAGQIIASSQIDREEQAFYQLKIVARGGDITGEAFVNITVKDLNDNAPHFIHAVEHVSAVENWSTGHVIFQARASDPDEGPNGMVVYSLKQNPRGLFHIHEKHGLITLTGPLEVTTSSYEVEVTASDKGVPQHTSNLVLIVSVYDVNDNSPVFDQLSYEVIILESEPVNSMFFKVEATDKDSGLNGEIMYDIAGGNIRDVFGIFPDGQLYIKAELDRETQDRYNLVVVASDRAVEPLSATVNVSIILDDVNDNRPLFNSTNYVFHFGEEQQRGSLVGHVFAEDKDFGPNSEIRYTFETPQQNFELNAITGELTSTLQLDRELLMRQRGASVFSFVVMSSDQGLPKPLRDQAKVQVYIQDINDNPPKFTKDIYQASISESAQNMTQLLRVSASDMDENKNGLVHYLTLIGKLDYETTSTYSLKIIAVDAGDPPISSSCLLSISILDENDNAPSFPKSSVSVDILENMRIGELVASVTASDLDSGPNADITYSITATNNHGTFSISPNTGSIFLVKKLDYETQSFYKLNITAKDNGRPPRSTSIPVVIHVRDYNDNPPVFTPGDIFKSIPENLPIASSVMTIIAHDTDADINGELEYSIVGRRQPTPDPAC</sequence>
<evidence type="ECO:0000256" key="7">
    <source>
        <dbReference type="ARBA" id="ARBA00022889"/>
    </source>
</evidence>
<dbReference type="AlphaFoldDB" id="A0A8C6SHU7"/>
<evidence type="ECO:0000256" key="13">
    <source>
        <dbReference type="SAM" id="SignalP"/>
    </source>
</evidence>
<feature type="domain" description="Cadherin" evidence="14">
    <location>
        <begin position="490"/>
        <end position="588"/>
    </location>
</feature>
<feature type="domain" description="Cadherin" evidence="14">
    <location>
        <begin position="386"/>
        <end position="489"/>
    </location>
</feature>
<dbReference type="PANTHER" id="PTHR24025:SF31">
    <property type="entry name" value="NEURAL-CADHERIN"/>
    <property type="match status" value="1"/>
</dbReference>
<dbReference type="Gene3D" id="2.60.40.60">
    <property type="entry name" value="Cadherins"/>
    <property type="match status" value="12"/>
</dbReference>
<evidence type="ECO:0000256" key="3">
    <source>
        <dbReference type="ARBA" id="ARBA00022692"/>
    </source>
</evidence>
<dbReference type="Pfam" id="PF00028">
    <property type="entry name" value="Cadherin"/>
    <property type="match status" value="9"/>
</dbReference>
<reference evidence="15" key="2">
    <citation type="submission" date="2025-09" db="UniProtKB">
        <authorList>
            <consortium name="Ensembl"/>
        </authorList>
    </citation>
    <scope>IDENTIFICATION</scope>
</reference>
<dbReference type="InterPro" id="IPR020894">
    <property type="entry name" value="Cadherin_CS"/>
</dbReference>
<evidence type="ECO:0000256" key="11">
    <source>
        <dbReference type="ARBA" id="ARBA00023180"/>
    </source>
</evidence>
<dbReference type="Proteomes" id="UP000694523">
    <property type="component" value="Unplaced"/>
</dbReference>
<feature type="domain" description="Cadherin" evidence="14">
    <location>
        <begin position="589"/>
        <end position="691"/>
    </location>
</feature>
<dbReference type="PRINTS" id="PR00205">
    <property type="entry name" value="CADHERIN"/>
</dbReference>
<dbReference type="FunFam" id="2.60.40.60:FF:000135">
    <property type="entry name" value="cadherin-23 isoform X1"/>
    <property type="match status" value="1"/>
</dbReference>
<dbReference type="SUPFAM" id="SSF49313">
    <property type="entry name" value="Cadherin-like"/>
    <property type="match status" value="11"/>
</dbReference>
<evidence type="ECO:0000256" key="12">
    <source>
        <dbReference type="PROSITE-ProRule" id="PRU00043"/>
    </source>
</evidence>
<dbReference type="InterPro" id="IPR050971">
    <property type="entry name" value="Cadherin-domain_protein"/>
</dbReference>
<keyword evidence="16" id="KW-1185">Reference proteome</keyword>
<feature type="domain" description="Cadherin" evidence="14">
    <location>
        <begin position="62"/>
        <end position="172"/>
    </location>
</feature>
<dbReference type="FunFam" id="2.60.40.60:FF:000013">
    <property type="entry name" value="Cadherin EGF LAG seven-pass G-type receptor"/>
    <property type="match status" value="1"/>
</dbReference>
<dbReference type="InterPro" id="IPR015919">
    <property type="entry name" value="Cadherin-like_sf"/>
</dbReference>
<feature type="domain" description="Cadherin" evidence="14">
    <location>
        <begin position="173"/>
        <end position="277"/>
    </location>
</feature>
<feature type="domain" description="Cadherin" evidence="14">
    <location>
        <begin position="932"/>
        <end position="991"/>
    </location>
</feature>
<proteinExistence type="predicted"/>
<evidence type="ECO:0000256" key="6">
    <source>
        <dbReference type="ARBA" id="ARBA00022837"/>
    </source>
</evidence>
<dbReference type="FunFam" id="2.60.40.60:FF:000134">
    <property type="entry name" value="protocadherin Fat 4"/>
    <property type="match status" value="1"/>
</dbReference>
<dbReference type="SMART" id="SM00112">
    <property type="entry name" value="CA"/>
    <property type="match status" value="10"/>
</dbReference>
<evidence type="ECO:0000256" key="2">
    <source>
        <dbReference type="ARBA" id="ARBA00022536"/>
    </source>
</evidence>
<dbReference type="GO" id="GO:0005886">
    <property type="term" value="C:plasma membrane"/>
    <property type="evidence" value="ECO:0007669"/>
    <property type="project" value="InterPro"/>
</dbReference>
<feature type="domain" description="Cadherin" evidence="14">
    <location>
        <begin position="796"/>
        <end position="905"/>
    </location>
</feature>
<evidence type="ECO:0000256" key="1">
    <source>
        <dbReference type="ARBA" id="ARBA00004167"/>
    </source>
</evidence>
<evidence type="ECO:0000313" key="16">
    <source>
        <dbReference type="Proteomes" id="UP000694523"/>
    </source>
</evidence>
<dbReference type="CDD" id="cd11304">
    <property type="entry name" value="Cadherin_repeat"/>
    <property type="match status" value="11"/>
</dbReference>
<dbReference type="FunFam" id="2.60.40.60:FF:000024">
    <property type="entry name" value="FAT atypical cadherin 3"/>
    <property type="match status" value="3"/>
</dbReference>
<feature type="domain" description="Cadherin" evidence="14">
    <location>
        <begin position="692"/>
        <end position="795"/>
    </location>
</feature>
<dbReference type="InterPro" id="IPR002126">
    <property type="entry name" value="Cadherin-like_dom"/>
</dbReference>
<dbReference type="Ensembl" id="ENSNMLT00000006920.1">
    <property type="protein sequence ID" value="ENSNMLP00000006037.1"/>
    <property type="gene ID" value="ENSNMLG00000004426.1"/>
</dbReference>
<dbReference type="GO" id="GO:0005911">
    <property type="term" value="C:cell-cell junction"/>
    <property type="evidence" value="ECO:0007669"/>
    <property type="project" value="TreeGrafter"/>
</dbReference>
<evidence type="ECO:0000256" key="4">
    <source>
        <dbReference type="ARBA" id="ARBA00022729"/>
    </source>
</evidence>
<organism evidence="15 16">
    <name type="scientific">Neogobius melanostomus</name>
    <name type="common">round goby</name>
    <dbReference type="NCBI Taxonomy" id="47308"/>
    <lineage>
        <taxon>Eukaryota</taxon>
        <taxon>Metazoa</taxon>
        <taxon>Chordata</taxon>
        <taxon>Craniata</taxon>
        <taxon>Vertebrata</taxon>
        <taxon>Euteleostomi</taxon>
        <taxon>Actinopterygii</taxon>
        <taxon>Neopterygii</taxon>
        <taxon>Teleostei</taxon>
        <taxon>Neoteleostei</taxon>
        <taxon>Acanthomorphata</taxon>
        <taxon>Gobiaria</taxon>
        <taxon>Gobiiformes</taxon>
        <taxon>Gobioidei</taxon>
        <taxon>Gobiidae</taxon>
        <taxon>Benthophilinae</taxon>
        <taxon>Neogobiini</taxon>
        <taxon>Neogobius</taxon>
    </lineage>
</organism>
<accession>A0A8C6SHU7</accession>
<feature type="domain" description="Cadherin" evidence="14">
    <location>
        <begin position="278"/>
        <end position="385"/>
    </location>
</feature>
<name>A0A8C6SHU7_9GOBI</name>
<evidence type="ECO:0000256" key="5">
    <source>
        <dbReference type="ARBA" id="ARBA00022737"/>
    </source>
</evidence>
<keyword evidence="6 12" id="KW-0106">Calcium</keyword>
<keyword evidence="10" id="KW-1015">Disulfide bond</keyword>
<keyword evidence="4 13" id="KW-0732">Signal</keyword>
<keyword evidence="5" id="KW-0677">Repeat</keyword>
<evidence type="ECO:0000256" key="10">
    <source>
        <dbReference type="ARBA" id="ARBA00023157"/>
    </source>
</evidence>
<protein>
    <recommendedName>
        <fullName evidence="14">Cadherin domain-containing protein</fullName>
    </recommendedName>
</protein>
<dbReference type="FunFam" id="2.60.40.60:FF:000106">
    <property type="entry name" value="FAT atypical cadherin 4"/>
    <property type="match status" value="1"/>
</dbReference>
<dbReference type="PROSITE" id="PS50268">
    <property type="entry name" value="CADHERIN_2"/>
    <property type="match status" value="10"/>
</dbReference>
<evidence type="ECO:0000259" key="14">
    <source>
        <dbReference type="PROSITE" id="PS50268"/>
    </source>
</evidence>
<feature type="chain" id="PRO_5034117818" description="Cadherin domain-containing protein" evidence="13">
    <location>
        <begin position="29"/>
        <end position="1147"/>
    </location>
</feature>
<keyword evidence="7" id="KW-0130">Cell adhesion</keyword>
<keyword evidence="3" id="KW-0812">Transmembrane</keyword>
<evidence type="ECO:0000313" key="15">
    <source>
        <dbReference type="Ensembl" id="ENSNMLP00000006037.1"/>
    </source>
</evidence>
<keyword evidence="11" id="KW-0325">Glycoprotein</keyword>
<keyword evidence="8" id="KW-1133">Transmembrane helix</keyword>
<reference evidence="15" key="1">
    <citation type="submission" date="2025-08" db="UniProtKB">
        <authorList>
            <consortium name="Ensembl"/>
        </authorList>
    </citation>
    <scope>IDENTIFICATION</scope>
</reference>
<feature type="signal peptide" evidence="13">
    <location>
        <begin position="1"/>
        <end position="28"/>
    </location>
</feature>
<dbReference type="PROSITE" id="PS00232">
    <property type="entry name" value="CADHERIN_1"/>
    <property type="match status" value="6"/>
</dbReference>
<dbReference type="GO" id="GO:0005509">
    <property type="term" value="F:calcium ion binding"/>
    <property type="evidence" value="ECO:0007669"/>
    <property type="project" value="UniProtKB-UniRule"/>
</dbReference>
<comment type="subcellular location">
    <subcellularLocation>
        <location evidence="1">Membrane</location>
        <topology evidence="1">Single-pass membrane protein</topology>
    </subcellularLocation>
</comment>
<evidence type="ECO:0000256" key="8">
    <source>
        <dbReference type="ARBA" id="ARBA00022989"/>
    </source>
</evidence>
<dbReference type="GO" id="GO:0009653">
    <property type="term" value="P:anatomical structure morphogenesis"/>
    <property type="evidence" value="ECO:0007669"/>
    <property type="project" value="UniProtKB-ARBA"/>
</dbReference>
<dbReference type="PANTHER" id="PTHR24025">
    <property type="entry name" value="DESMOGLEIN FAMILY MEMBER"/>
    <property type="match status" value="1"/>
</dbReference>
<dbReference type="GO" id="GO:0007156">
    <property type="term" value="P:homophilic cell adhesion via plasma membrane adhesion molecules"/>
    <property type="evidence" value="ECO:0007669"/>
    <property type="project" value="InterPro"/>
</dbReference>
<feature type="domain" description="Cadherin" evidence="14">
    <location>
        <begin position="992"/>
        <end position="1096"/>
    </location>
</feature>
<keyword evidence="9" id="KW-0472">Membrane</keyword>
<dbReference type="FunFam" id="2.60.40.60:FF:000020">
    <property type="entry name" value="Dachsous cadherin-related 1b"/>
    <property type="match status" value="1"/>
</dbReference>
<keyword evidence="2" id="KW-0245">EGF-like domain</keyword>
<dbReference type="FunFam" id="2.60.40.60:FF:000108">
    <property type="entry name" value="FAT atypical cadherin 4"/>
    <property type="match status" value="1"/>
</dbReference>